<dbReference type="PANTHER" id="PTHR24148">
    <property type="entry name" value="ANKYRIN REPEAT DOMAIN-CONTAINING PROTEIN 39 HOMOLOG-RELATED"/>
    <property type="match status" value="1"/>
</dbReference>
<keyword evidence="3" id="KW-1185">Reference proteome</keyword>
<dbReference type="OrthoDB" id="2157530at2759"/>
<proteinExistence type="predicted"/>
<organism evidence="2 3">
    <name type="scientific">Septoria linicola</name>
    <dbReference type="NCBI Taxonomy" id="215465"/>
    <lineage>
        <taxon>Eukaryota</taxon>
        <taxon>Fungi</taxon>
        <taxon>Dikarya</taxon>
        <taxon>Ascomycota</taxon>
        <taxon>Pezizomycotina</taxon>
        <taxon>Dothideomycetes</taxon>
        <taxon>Dothideomycetidae</taxon>
        <taxon>Mycosphaerellales</taxon>
        <taxon>Mycosphaerellaceae</taxon>
        <taxon>Septoria</taxon>
    </lineage>
</organism>
<evidence type="ECO:0000313" key="3">
    <source>
        <dbReference type="Proteomes" id="UP001056384"/>
    </source>
</evidence>
<name>A0A9Q9AM69_9PEZI</name>
<dbReference type="Pfam" id="PF06985">
    <property type="entry name" value="HET"/>
    <property type="match status" value="1"/>
</dbReference>
<protein>
    <submittedName>
        <fullName evidence="2">Heterokaryon incompatibility</fullName>
    </submittedName>
</protein>
<evidence type="ECO:0000313" key="2">
    <source>
        <dbReference type="EMBL" id="USW48486.1"/>
    </source>
</evidence>
<dbReference type="InterPro" id="IPR052895">
    <property type="entry name" value="HetReg/Transcr_Mod"/>
</dbReference>
<dbReference type="Proteomes" id="UP001056384">
    <property type="component" value="Chromosome 1"/>
</dbReference>
<reference evidence="2" key="1">
    <citation type="submission" date="2022-06" db="EMBL/GenBank/DDBJ databases">
        <title>Complete genome sequences of two strains of the flax pathogen Septoria linicola.</title>
        <authorList>
            <person name="Lapalu N."/>
            <person name="Simon A."/>
            <person name="Demenou B."/>
            <person name="Paumier D."/>
            <person name="Guillot M.-P."/>
            <person name="Gout L."/>
            <person name="Valade R."/>
        </authorList>
    </citation>
    <scope>NUCLEOTIDE SEQUENCE</scope>
    <source>
        <strain evidence="2">SE15195</strain>
    </source>
</reference>
<sequence length="113" mass="13062">MACRNQDYHYERLRDTQNGIRLARIKPGSGSKRIAIDLVEAWLPKSGQRCHDEYDALSDTWGNGERTKIILCNGRPSAITTNLLEALHRFRDSIQYVTLWIDQICIWQDSLAE</sequence>
<accession>A0A9Q9AM69</accession>
<dbReference type="InterPro" id="IPR010730">
    <property type="entry name" value="HET"/>
</dbReference>
<dbReference type="PANTHER" id="PTHR24148:SF64">
    <property type="entry name" value="HETEROKARYON INCOMPATIBILITY DOMAIN-CONTAINING PROTEIN"/>
    <property type="match status" value="1"/>
</dbReference>
<dbReference type="EMBL" id="CP099418">
    <property type="protein sequence ID" value="USW48486.1"/>
    <property type="molecule type" value="Genomic_DNA"/>
</dbReference>
<gene>
    <name evidence="2" type="ORF">Slin15195_G018050</name>
</gene>
<feature type="domain" description="Heterokaryon incompatibility" evidence="1">
    <location>
        <begin position="54"/>
        <end position="110"/>
    </location>
</feature>
<evidence type="ECO:0000259" key="1">
    <source>
        <dbReference type="Pfam" id="PF06985"/>
    </source>
</evidence>
<dbReference type="AlphaFoldDB" id="A0A9Q9AM69"/>